<keyword evidence="1" id="KW-0472">Membrane</keyword>
<dbReference type="SMART" id="SM00014">
    <property type="entry name" value="acidPPc"/>
    <property type="match status" value="1"/>
</dbReference>
<feature type="domain" description="Phosphatidic acid phosphatase type 2/haloperoxidase" evidence="2">
    <location>
        <begin position="14"/>
        <end position="143"/>
    </location>
</feature>
<feature type="transmembrane region" description="Helical" evidence="1">
    <location>
        <begin position="72"/>
        <end position="91"/>
    </location>
</feature>
<dbReference type="InterPro" id="IPR000326">
    <property type="entry name" value="PAP2/HPO"/>
</dbReference>
<feature type="transmembrane region" description="Helical" evidence="1">
    <location>
        <begin position="6"/>
        <end position="29"/>
    </location>
</feature>
<dbReference type="EMBL" id="PYAL01000007">
    <property type="protein sequence ID" value="RXN85114.1"/>
    <property type="molecule type" value="Genomic_DNA"/>
</dbReference>
<gene>
    <name evidence="3" type="ORF">C7R54_21620</name>
</gene>
<evidence type="ECO:0000313" key="3">
    <source>
        <dbReference type="EMBL" id="RXN85114.1"/>
    </source>
</evidence>
<keyword evidence="4" id="KW-1185">Reference proteome</keyword>
<dbReference type="Gene3D" id="1.20.144.10">
    <property type="entry name" value="Phosphatidic acid phosphatase type 2/haloperoxidase"/>
    <property type="match status" value="1"/>
</dbReference>
<keyword evidence="1" id="KW-0812">Transmembrane</keyword>
<keyword evidence="1" id="KW-1133">Transmembrane helix</keyword>
<dbReference type="InterPro" id="IPR036938">
    <property type="entry name" value="PAP2/HPO_sf"/>
</dbReference>
<dbReference type="OrthoDB" id="8590768at2"/>
<evidence type="ECO:0000313" key="4">
    <source>
        <dbReference type="Proteomes" id="UP000290849"/>
    </source>
</evidence>
<feature type="transmembrane region" description="Helical" evidence="1">
    <location>
        <begin position="153"/>
        <end position="173"/>
    </location>
</feature>
<protein>
    <submittedName>
        <fullName evidence="3">Phosphoesterase PA-phosphatase</fullName>
    </submittedName>
</protein>
<dbReference type="Proteomes" id="UP000290849">
    <property type="component" value="Unassembled WGS sequence"/>
</dbReference>
<feature type="transmembrane region" description="Helical" evidence="1">
    <location>
        <begin position="128"/>
        <end position="146"/>
    </location>
</feature>
<reference evidence="3 4" key="1">
    <citation type="journal article" date="2017" name="Int. J. Syst. Evol. Microbiol.">
        <title>Achromobacter aloeverae sp. nov., isolated from the root of Aloe vera (L.) Burm.f.</title>
        <authorList>
            <person name="Kuncharoen N."/>
            <person name="Muramatsu Y."/>
            <person name="Shibata C."/>
            <person name="Kamakura Y."/>
            <person name="Nakagawa Y."/>
            <person name="Tanasupawat S."/>
        </authorList>
    </citation>
    <scope>NUCLEOTIDE SEQUENCE [LARGE SCALE GENOMIC DNA]</scope>
    <source>
        <strain evidence="3 4">AVA-1</strain>
    </source>
</reference>
<accession>A0A4Q1HG44</accession>
<dbReference type="RefSeq" id="WP_129152529.1">
    <property type="nucleotide sequence ID" value="NZ_JBHSDO010000005.1"/>
</dbReference>
<evidence type="ECO:0000256" key="1">
    <source>
        <dbReference type="SAM" id="Phobius"/>
    </source>
</evidence>
<proteinExistence type="predicted"/>
<organism evidence="3 4">
    <name type="scientific">Achromobacter aloeverae</name>
    <dbReference type="NCBI Taxonomy" id="1750518"/>
    <lineage>
        <taxon>Bacteria</taxon>
        <taxon>Pseudomonadati</taxon>
        <taxon>Pseudomonadota</taxon>
        <taxon>Betaproteobacteria</taxon>
        <taxon>Burkholderiales</taxon>
        <taxon>Alcaligenaceae</taxon>
        <taxon>Achromobacter</taxon>
    </lineage>
</organism>
<comment type="caution">
    <text evidence="3">The sequence shown here is derived from an EMBL/GenBank/DDBJ whole genome shotgun (WGS) entry which is preliminary data.</text>
</comment>
<dbReference type="SUPFAM" id="SSF48317">
    <property type="entry name" value="Acid phosphatase/Vanadium-dependent haloperoxidase"/>
    <property type="match status" value="1"/>
</dbReference>
<evidence type="ECO:0000259" key="2">
    <source>
        <dbReference type="SMART" id="SM00014"/>
    </source>
</evidence>
<feature type="transmembrane region" description="Helical" evidence="1">
    <location>
        <begin position="36"/>
        <end position="60"/>
    </location>
</feature>
<name>A0A4Q1HG44_9BURK</name>
<dbReference type="AlphaFoldDB" id="A0A4Q1HG44"/>
<feature type="transmembrane region" description="Helical" evidence="1">
    <location>
        <begin position="103"/>
        <end position="122"/>
    </location>
</feature>
<dbReference type="Pfam" id="PF01569">
    <property type="entry name" value="PAP2"/>
    <property type="match status" value="1"/>
</dbReference>
<sequence length="208" mass="21941">MHSFWVFLSAVGESRLLVPAAVVATLFLVASERATVFKWACGFAAAALVVLVSKLAFLGWGYGWEAIDFTGFSGHAMVSAAIYPVLGYALGKVRSDRAARWGAAAGALLAIAIGISRLYLHAHSPSEVVLGLLVGGIVSSVVLSRWPAHRSGLRVGAVALGFLLSALASYTVVPKARTHDLVVIMALKLSGAAQPYTREALNWKPLAR</sequence>